<dbReference type="EMBL" id="JAKOGI010000113">
    <property type="protein sequence ID" value="KAJ8443747.1"/>
    <property type="molecule type" value="Genomic_DNA"/>
</dbReference>
<dbReference type="GO" id="GO:0010073">
    <property type="term" value="P:meristem maintenance"/>
    <property type="evidence" value="ECO:0007669"/>
    <property type="project" value="InterPro"/>
</dbReference>
<gene>
    <name evidence="3" type="ORF">Cgig2_029652</name>
</gene>
<sequence>MYEKRNEEIISPKDEKPTKRMARFLKPLAKNLNQVVAIPKTPLLSDIFTHKNQQKWPVKGGEKEITHSAWIEHFMEEEEEGEIENQKSKFVFPDDKSRGIIGRNVFSIATHLSQGTAIAIAPVVLANLYHELTKLTQKAVDLPVKSEVYVSGQFQIVQLWVCERFPGFGGANLAKPLELGDPRVARWDNVDFEVTLSLVRSRLKLGEDFQWRPYACDLENWDHLPLYEETEQTFSKCSGLDYCLLSFAQFLHSSELLGIDCVEKYNPHRVAMQFGYDQDIPAEVGVSTSSWDEGGLYVPSRTFAPGVSKYYYNWWNESMLRREEAVMYVLAQSKDKGIEKVEGGLHISSKVMDKGGLYVPSKAFESGASKSYYIALKDSRLRREAAVMDALAQSKKSKVLVKVEGNQHDEKVNDSKKDEADENGDSSNSDLDHVPLALRMRSTVSKGKKHVCPDESPDIYHDPLALRIERISGREETCPKPQKASGNGKIPPHNTQELASQKSSLIVRSPGTRAAQEGR</sequence>
<evidence type="ECO:0000313" key="4">
    <source>
        <dbReference type="Proteomes" id="UP001153076"/>
    </source>
</evidence>
<feature type="region of interest" description="Disordered" evidence="1">
    <location>
        <begin position="401"/>
        <end position="436"/>
    </location>
</feature>
<dbReference type="OrthoDB" id="1572276at2759"/>
<keyword evidence="4" id="KW-1185">Reference proteome</keyword>
<evidence type="ECO:0000313" key="3">
    <source>
        <dbReference type="EMBL" id="KAJ8443747.1"/>
    </source>
</evidence>
<dbReference type="InterPro" id="IPR019557">
    <property type="entry name" value="AminoTfrase-like_pln_mobile"/>
</dbReference>
<organism evidence="3 4">
    <name type="scientific">Carnegiea gigantea</name>
    <dbReference type="NCBI Taxonomy" id="171969"/>
    <lineage>
        <taxon>Eukaryota</taxon>
        <taxon>Viridiplantae</taxon>
        <taxon>Streptophyta</taxon>
        <taxon>Embryophyta</taxon>
        <taxon>Tracheophyta</taxon>
        <taxon>Spermatophyta</taxon>
        <taxon>Magnoliopsida</taxon>
        <taxon>eudicotyledons</taxon>
        <taxon>Gunneridae</taxon>
        <taxon>Pentapetalae</taxon>
        <taxon>Caryophyllales</taxon>
        <taxon>Cactineae</taxon>
        <taxon>Cactaceae</taxon>
        <taxon>Cactoideae</taxon>
        <taxon>Echinocereeae</taxon>
        <taxon>Carnegiea</taxon>
    </lineage>
</organism>
<dbReference type="PANTHER" id="PTHR46033:SF83">
    <property type="entry name" value="PROTEIN MAINTENANCE OF MERISTEMS-LIKE"/>
    <property type="match status" value="1"/>
</dbReference>
<feature type="domain" description="Aminotransferase-like plant mobile" evidence="2">
    <location>
        <begin position="60"/>
        <end position="284"/>
    </location>
</feature>
<dbReference type="Pfam" id="PF10536">
    <property type="entry name" value="PMD"/>
    <property type="match status" value="1"/>
</dbReference>
<reference evidence="3" key="1">
    <citation type="submission" date="2022-04" db="EMBL/GenBank/DDBJ databases">
        <title>Carnegiea gigantea Genome sequencing and assembly v2.</title>
        <authorList>
            <person name="Copetti D."/>
            <person name="Sanderson M.J."/>
            <person name="Burquez A."/>
            <person name="Wojciechowski M.F."/>
        </authorList>
    </citation>
    <scope>NUCLEOTIDE SEQUENCE</scope>
    <source>
        <strain evidence="3">SGP5-SGP5p</strain>
        <tissue evidence="3">Aerial part</tissue>
    </source>
</reference>
<accession>A0A9Q1KJB8</accession>
<feature type="region of interest" description="Disordered" evidence="1">
    <location>
        <begin position="470"/>
        <end position="519"/>
    </location>
</feature>
<evidence type="ECO:0000259" key="2">
    <source>
        <dbReference type="Pfam" id="PF10536"/>
    </source>
</evidence>
<name>A0A9Q1KJB8_9CARY</name>
<dbReference type="AlphaFoldDB" id="A0A9Q1KJB8"/>
<evidence type="ECO:0000256" key="1">
    <source>
        <dbReference type="SAM" id="MobiDB-lite"/>
    </source>
</evidence>
<dbReference type="PANTHER" id="PTHR46033">
    <property type="entry name" value="PROTEIN MAIN-LIKE 2"/>
    <property type="match status" value="1"/>
</dbReference>
<comment type="caution">
    <text evidence="3">The sequence shown here is derived from an EMBL/GenBank/DDBJ whole genome shotgun (WGS) entry which is preliminary data.</text>
</comment>
<dbReference type="InterPro" id="IPR044824">
    <property type="entry name" value="MAIN-like"/>
</dbReference>
<protein>
    <recommendedName>
        <fullName evidence="2">Aminotransferase-like plant mobile domain-containing protein</fullName>
    </recommendedName>
</protein>
<feature type="compositionally biased region" description="Basic and acidic residues" evidence="1">
    <location>
        <begin position="405"/>
        <end position="419"/>
    </location>
</feature>
<dbReference type="Proteomes" id="UP001153076">
    <property type="component" value="Unassembled WGS sequence"/>
</dbReference>
<feature type="compositionally biased region" description="Polar residues" evidence="1">
    <location>
        <begin position="493"/>
        <end position="506"/>
    </location>
</feature>
<proteinExistence type="predicted"/>